<dbReference type="InterPro" id="IPR023198">
    <property type="entry name" value="PGP-like_dom2"/>
</dbReference>
<name>A0ABW9YRX3_9HYPH</name>
<evidence type="ECO:0000313" key="3">
    <source>
        <dbReference type="Proteomes" id="UP000818323"/>
    </source>
</evidence>
<proteinExistence type="predicted"/>
<reference evidence="2 3" key="1">
    <citation type="submission" date="2020-01" db="EMBL/GenBank/DDBJ databases">
        <title>Microvirga sp. nov., an arsenate reduction bacterium isolated from Tibet hotspring sediments.</title>
        <authorList>
            <person name="Yuan C.-G."/>
        </authorList>
    </citation>
    <scope>NUCLEOTIDE SEQUENCE [LARGE SCALE GENOMIC DNA]</scope>
    <source>
        <strain evidence="2 3">SYSU G3D203</strain>
    </source>
</reference>
<dbReference type="GO" id="GO:0016787">
    <property type="term" value="F:hydrolase activity"/>
    <property type="evidence" value="ECO:0007669"/>
    <property type="project" value="UniProtKB-KW"/>
</dbReference>
<keyword evidence="1 2" id="KW-0378">Hydrolase</keyword>
<dbReference type="Gene3D" id="1.10.150.240">
    <property type="entry name" value="Putative phosphatase, domain 2"/>
    <property type="match status" value="1"/>
</dbReference>
<dbReference type="SFLD" id="SFLDS00003">
    <property type="entry name" value="Haloacid_Dehalogenase"/>
    <property type="match status" value="1"/>
</dbReference>
<evidence type="ECO:0000256" key="1">
    <source>
        <dbReference type="ARBA" id="ARBA00022801"/>
    </source>
</evidence>
<dbReference type="EMBL" id="JAAAXJ010000001">
    <property type="protein sequence ID" value="NBJ22891.1"/>
    <property type="molecule type" value="Genomic_DNA"/>
</dbReference>
<dbReference type="SUPFAM" id="SSF56784">
    <property type="entry name" value="HAD-like"/>
    <property type="match status" value="1"/>
</dbReference>
<dbReference type="PANTHER" id="PTHR43316">
    <property type="entry name" value="HYDROLASE, HALOACID DELAHOGENASE-RELATED"/>
    <property type="match status" value="1"/>
</dbReference>
<dbReference type="CDD" id="cd07515">
    <property type="entry name" value="HAD-like"/>
    <property type="match status" value="1"/>
</dbReference>
<keyword evidence="3" id="KW-1185">Reference proteome</keyword>
<dbReference type="InterPro" id="IPR036412">
    <property type="entry name" value="HAD-like_sf"/>
</dbReference>
<dbReference type="Pfam" id="PF00702">
    <property type="entry name" value="Hydrolase"/>
    <property type="match status" value="1"/>
</dbReference>
<protein>
    <submittedName>
        <fullName evidence="2">HAD family hydrolase</fullName>
    </submittedName>
</protein>
<dbReference type="Proteomes" id="UP000818323">
    <property type="component" value="Unassembled WGS sequence"/>
</dbReference>
<dbReference type="InterPro" id="IPR023214">
    <property type="entry name" value="HAD_sf"/>
</dbReference>
<organism evidence="2 3">
    <name type="scientific">Microvirga arsenatis</name>
    <dbReference type="NCBI Taxonomy" id="2692265"/>
    <lineage>
        <taxon>Bacteria</taxon>
        <taxon>Pseudomonadati</taxon>
        <taxon>Pseudomonadota</taxon>
        <taxon>Alphaproteobacteria</taxon>
        <taxon>Hyphomicrobiales</taxon>
        <taxon>Methylobacteriaceae</taxon>
        <taxon>Microvirga</taxon>
    </lineage>
</organism>
<accession>A0ABW9YRX3</accession>
<dbReference type="InterPro" id="IPR051540">
    <property type="entry name" value="S-2-haloacid_dehalogenase"/>
</dbReference>
<sequence length="231" mass="25463">MPITVLGLDADDTLWHNETFYQLTRRRFNELLADFVDAGTLEKEIEATEKRNLGLYGYGAKGFTLSMLETALEVSKGQVPTQVLQEILAAGREMMNHPVEPLPGVHEALEVLSAEYKLVMITKGDLFHQESKLAASGLGHFFSGVEIVSEKKAEIYARIFTRHGAGPEHAAMAGNSVRSDVLPALEAGSYAALIPFHLVWAHEDAPLPTDHPRFAELSSLAELPRWLSQVT</sequence>
<evidence type="ECO:0000313" key="2">
    <source>
        <dbReference type="EMBL" id="NBJ22891.1"/>
    </source>
</evidence>
<dbReference type="SFLD" id="SFLDG01129">
    <property type="entry name" value="C1.5:_HAD__Beta-PGM__Phosphata"/>
    <property type="match status" value="1"/>
</dbReference>
<gene>
    <name evidence="2" type="ORF">GR303_00775</name>
</gene>
<dbReference type="PANTHER" id="PTHR43316:SF8">
    <property type="entry name" value="HAD FAMILY HYDROLASE"/>
    <property type="match status" value="1"/>
</dbReference>
<dbReference type="Gene3D" id="3.40.50.1000">
    <property type="entry name" value="HAD superfamily/HAD-like"/>
    <property type="match status" value="1"/>
</dbReference>
<dbReference type="RefSeq" id="WP_161721502.1">
    <property type="nucleotide sequence ID" value="NZ_JAAAXI010000002.1"/>
</dbReference>
<comment type="caution">
    <text evidence="2">The sequence shown here is derived from an EMBL/GenBank/DDBJ whole genome shotgun (WGS) entry which is preliminary data.</text>
</comment>